<name>A0ACC1NBX3_9APHY</name>
<keyword evidence="2" id="KW-1185">Reference proteome</keyword>
<dbReference type="Proteomes" id="UP001144978">
    <property type="component" value="Unassembled WGS sequence"/>
</dbReference>
<protein>
    <submittedName>
        <fullName evidence="1">Uncharacterized protein</fullName>
    </submittedName>
</protein>
<gene>
    <name evidence="1" type="ORF">NUW54_g11649</name>
</gene>
<proteinExistence type="predicted"/>
<reference evidence="1" key="1">
    <citation type="submission" date="2022-08" db="EMBL/GenBank/DDBJ databases">
        <title>Genome Sequence of Pycnoporus sanguineus.</title>
        <authorList>
            <person name="Buettner E."/>
        </authorList>
    </citation>
    <scope>NUCLEOTIDE SEQUENCE</scope>
    <source>
        <strain evidence="1">CG-C14</strain>
    </source>
</reference>
<accession>A0ACC1NBX3</accession>
<dbReference type="EMBL" id="JANSHE010004629">
    <property type="protein sequence ID" value="KAJ2975948.1"/>
    <property type="molecule type" value="Genomic_DNA"/>
</dbReference>
<organism evidence="1 2">
    <name type="scientific">Trametes sanguinea</name>
    <dbReference type="NCBI Taxonomy" id="158606"/>
    <lineage>
        <taxon>Eukaryota</taxon>
        <taxon>Fungi</taxon>
        <taxon>Dikarya</taxon>
        <taxon>Basidiomycota</taxon>
        <taxon>Agaricomycotina</taxon>
        <taxon>Agaricomycetes</taxon>
        <taxon>Polyporales</taxon>
        <taxon>Polyporaceae</taxon>
        <taxon>Trametes</taxon>
    </lineage>
</organism>
<evidence type="ECO:0000313" key="1">
    <source>
        <dbReference type="EMBL" id="KAJ2975948.1"/>
    </source>
</evidence>
<sequence>MWSKFMRDSYLSRAPPPTGTVDFQKIEDAAREKLKDRQDAFLYVFGNAGTGESFHDNRKELSKWKVIPRQLRDATHRSIETTIFGQKYSSPLFLAPVGVQGIVHRDAELAVRCRICPLPDINLPDGWELAPPEDAWLYQGMIAQDANFRLKNRIRHSSHKDPWLGPGMAYFVADEPYRDFIVKHAAKPDDRCVSSVVVGRAMRWERDDRENVMDIKLSSSSLAPATGRPSGRPQKDPSA</sequence>
<evidence type="ECO:0000313" key="2">
    <source>
        <dbReference type="Proteomes" id="UP001144978"/>
    </source>
</evidence>
<comment type="caution">
    <text evidence="1">The sequence shown here is derived from an EMBL/GenBank/DDBJ whole genome shotgun (WGS) entry which is preliminary data.</text>
</comment>